<accession>A0AAD4NH64</accession>
<protein>
    <submittedName>
        <fullName evidence="1">Uncharacterized protein</fullName>
    </submittedName>
</protein>
<keyword evidence="2" id="KW-1185">Reference proteome</keyword>
<organism evidence="1 2">
    <name type="scientific">Ditylenchus destructor</name>
    <dbReference type="NCBI Taxonomy" id="166010"/>
    <lineage>
        <taxon>Eukaryota</taxon>
        <taxon>Metazoa</taxon>
        <taxon>Ecdysozoa</taxon>
        <taxon>Nematoda</taxon>
        <taxon>Chromadorea</taxon>
        <taxon>Rhabditida</taxon>
        <taxon>Tylenchina</taxon>
        <taxon>Tylenchomorpha</taxon>
        <taxon>Sphaerularioidea</taxon>
        <taxon>Anguinidae</taxon>
        <taxon>Anguininae</taxon>
        <taxon>Ditylenchus</taxon>
    </lineage>
</organism>
<proteinExistence type="predicted"/>
<name>A0AAD4NH64_9BILA</name>
<reference evidence="1" key="1">
    <citation type="submission" date="2022-01" db="EMBL/GenBank/DDBJ databases">
        <title>Genome Sequence Resource for Two Populations of Ditylenchus destructor, the Migratory Endoparasitic Phytonematode.</title>
        <authorList>
            <person name="Zhang H."/>
            <person name="Lin R."/>
            <person name="Xie B."/>
        </authorList>
    </citation>
    <scope>NUCLEOTIDE SEQUENCE</scope>
    <source>
        <strain evidence="1">BazhouSP</strain>
    </source>
</reference>
<dbReference type="Proteomes" id="UP001201812">
    <property type="component" value="Unassembled WGS sequence"/>
</dbReference>
<dbReference type="EMBL" id="JAKKPZ010000001">
    <property type="protein sequence ID" value="KAI1728161.1"/>
    <property type="molecule type" value="Genomic_DNA"/>
</dbReference>
<comment type="caution">
    <text evidence="1">The sequence shown here is derived from an EMBL/GenBank/DDBJ whole genome shotgun (WGS) entry which is preliminary data.</text>
</comment>
<evidence type="ECO:0000313" key="2">
    <source>
        <dbReference type="Proteomes" id="UP001201812"/>
    </source>
</evidence>
<dbReference type="AlphaFoldDB" id="A0AAD4NH64"/>
<gene>
    <name evidence="1" type="ORF">DdX_00320</name>
</gene>
<sequence length="313" mass="35969">MTQSRWLFLNTLRFFGRDELEHIEMSSKQSQGLIEREFPNKPYRLFASLAVENFGANDIMQLWDNGHVWNPLVRAWTNEQEHYSVDQMQQYLGRSIRVKRIDIALTGIELLREDVSALETVAHVWAGRNINIISALNFDDDEYRNALNHDLDMLLGSSIISRCRELSLPHLDVPYSAYPSLYSLEAFVSQMGETADNTNSNSVPAHWVDFLEGIGKHKSKVLPLLILPHNQLQAVIDAIQHAFINSTTLCAFKLYLLSKSFLTQSWDTNIATGEVLQMNMVNSDAANRILDDLFNFKAMDMRLYLMERKNILD</sequence>
<evidence type="ECO:0000313" key="1">
    <source>
        <dbReference type="EMBL" id="KAI1728161.1"/>
    </source>
</evidence>